<comment type="subcellular location">
    <subcellularLocation>
        <location evidence="1">Membrane</location>
        <topology evidence="1">Single-pass membrane protein</topology>
    </subcellularLocation>
</comment>
<organism evidence="4 5">
    <name type="scientific">Mucilaginibacter celer</name>
    <dbReference type="NCBI Taxonomy" id="2305508"/>
    <lineage>
        <taxon>Bacteria</taxon>
        <taxon>Pseudomonadati</taxon>
        <taxon>Bacteroidota</taxon>
        <taxon>Sphingobacteriia</taxon>
        <taxon>Sphingobacteriales</taxon>
        <taxon>Sphingobacteriaceae</taxon>
        <taxon>Mucilaginibacter</taxon>
    </lineage>
</organism>
<dbReference type="InterPro" id="IPR001107">
    <property type="entry name" value="Band_7"/>
</dbReference>
<keyword evidence="2" id="KW-1133">Transmembrane helix</keyword>
<feature type="domain" description="Band 7" evidence="3">
    <location>
        <begin position="51"/>
        <end position="217"/>
    </location>
</feature>
<gene>
    <name evidence="4" type="ORF">HYN43_013440</name>
</gene>
<dbReference type="CDD" id="cd03402">
    <property type="entry name" value="SPFH_like_u2"/>
    <property type="match status" value="1"/>
</dbReference>
<keyword evidence="2" id="KW-0472">Membrane</keyword>
<dbReference type="OrthoDB" id="9813479at2"/>
<dbReference type="Pfam" id="PF01145">
    <property type="entry name" value="Band_7"/>
    <property type="match status" value="1"/>
</dbReference>
<protein>
    <submittedName>
        <fullName evidence="4">SPFH domain-containing protein</fullName>
    </submittedName>
</protein>
<dbReference type="PANTHER" id="PTHR43446:SF1">
    <property type="entry name" value="BAND 7 DOMAIN-CONTAINING PROTEIN"/>
    <property type="match status" value="1"/>
</dbReference>
<dbReference type="SUPFAM" id="SSF117892">
    <property type="entry name" value="Band 7/SPFH domain"/>
    <property type="match status" value="1"/>
</dbReference>
<dbReference type="KEGG" id="muh:HYN43_013440"/>
<dbReference type="RefSeq" id="WP_119409833.1">
    <property type="nucleotide sequence ID" value="NZ_CP032869.1"/>
</dbReference>
<dbReference type="GO" id="GO:0016020">
    <property type="term" value="C:membrane"/>
    <property type="evidence" value="ECO:0007669"/>
    <property type="project" value="UniProtKB-SubCell"/>
</dbReference>
<reference evidence="4 5" key="1">
    <citation type="submission" date="2018-10" db="EMBL/GenBank/DDBJ databases">
        <title>Genome sequencing of Mucilaginibacter sp. HYN0043.</title>
        <authorList>
            <person name="Kim M."/>
            <person name="Yi H."/>
        </authorList>
    </citation>
    <scope>NUCLEOTIDE SEQUENCE [LARGE SCALE GENOMIC DNA]</scope>
    <source>
        <strain evidence="4 5">HYN0043</strain>
    </source>
</reference>
<dbReference type="EMBL" id="CP032869">
    <property type="protein sequence ID" value="AYL96233.1"/>
    <property type="molecule type" value="Genomic_DNA"/>
</dbReference>
<dbReference type="Gene3D" id="3.30.479.30">
    <property type="entry name" value="Band 7 domain"/>
    <property type="match status" value="1"/>
</dbReference>
<evidence type="ECO:0000256" key="2">
    <source>
        <dbReference type="SAM" id="Phobius"/>
    </source>
</evidence>
<evidence type="ECO:0000313" key="4">
    <source>
        <dbReference type="EMBL" id="AYL96233.1"/>
    </source>
</evidence>
<dbReference type="SMART" id="SM00244">
    <property type="entry name" value="PHB"/>
    <property type="match status" value="1"/>
</dbReference>
<accession>A0A494VXM7</accession>
<evidence type="ECO:0000259" key="3">
    <source>
        <dbReference type="SMART" id="SM00244"/>
    </source>
</evidence>
<feature type="transmembrane region" description="Helical" evidence="2">
    <location>
        <begin position="37"/>
        <end position="56"/>
    </location>
</feature>
<sequence>MNPEKIINPPSGFATFIVSMVLLIVSVLLFIEGQLAIGIILLIVTFIFLLPGLIIVNPNESKVLTFFGKYVGTVKKDGFFWVNPFTVKKKVSLKAFNLNGQQLKVNDSIGNPIEIAAVIVWQIKDTAAAVFAVENYIQYVNIQSEAAVRHLANTFPYDNLEDETATITLRGGADQVSEMLEKELNERLNRAGIEVLEARISHLAYAPEIAHSMLQVQQASAIIAARKLIVEGAVGMVEMALNKLSEKNIVELDEERKAAMVSNLLVVLCGDKAVNPVVNTGTLYH</sequence>
<feature type="transmembrane region" description="Helical" evidence="2">
    <location>
        <begin position="12"/>
        <end position="31"/>
    </location>
</feature>
<dbReference type="Proteomes" id="UP000270046">
    <property type="component" value="Chromosome"/>
</dbReference>
<keyword evidence="2" id="KW-0812">Transmembrane</keyword>
<proteinExistence type="predicted"/>
<dbReference type="PANTHER" id="PTHR43446">
    <property type="entry name" value="MEMBRANE PROTEIN-RELATED"/>
    <property type="match status" value="1"/>
</dbReference>
<evidence type="ECO:0000313" key="5">
    <source>
        <dbReference type="Proteomes" id="UP000270046"/>
    </source>
</evidence>
<name>A0A494VXM7_9SPHI</name>
<dbReference type="InterPro" id="IPR036013">
    <property type="entry name" value="Band_7/SPFH_dom_sf"/>
</dbReference>
<evidence type="ECO:0000256" key="1">
    <source>
        <dbReference type="ARBA" id="ARBA00004167"/>
    </source>
</evidence>
<dbReference type="AlphaFoldDB" id="A0A494VXM7"/>
<keyword evidence="5" id="KW-1185">Reference proteome</keyword>